<dbReference type="SMART" id="SM00226">
    <property type="entry name" value="LMWPc"/>
    <property type="match status" value="1"/>
</dbReference>
<evidence type="ECO:0000313" key="8">
    <source>
        <dbReference type="EMBL" id="CAA9315628.1"/>
    </source>
</evidence>
<dbReference type="PANTHER" id="PTHR11717:SF31">
    <property type="entry name" value="LOW MOLECULAR WEIGHT PROTEIN-TYROSINE-PHOSPHATASE ETP-RELATED"/>
    <property type="match status" value="1"/>
</dbReference>
<dbReference type="PRINTS" id="PR00719">
    <property type="entry name" value="LMWPTPASE"/>
</dbReference>
<gene>
    <name evidence="8" type="ORF">AVDCRST_MAG89-1376</name>
</gene>
<accession>A0A6J4KUC9</accession>
<evidence type="ECO:0000256" key="1">
    <source>
        <dbReference type="ARBA" id="ARBA00011063"/>
    </source>
</evidence>
<dbReference type="Gene3D" id="3.40.50.2300">
    <property type="match status" value="1"/>
</dbReference>
<keyword evidence="4" id="KW-0904">Protein phosphatase</keyword>
<dbReference type="InterPro" id="IPR036196">
    <property type="entry name" value="Ptyr_pPase_sf"/>
</dbReference>
<evidence type="ECO:0000256" key="5">
    <source>
        <dbReference type="ARBA" id="ARBA00051722"/>
    </source>
</evidence>
<comment type="similarity">
    <text evidence="1">Belongs to the low molecular weight phosphotyrosine protein phosphatase family.</text>
</comment>
<dbReference type="SUPFAM" id="SSF52788">
    <property type="entry name" value="Phosphotyrosine protein phosphatases I"/>
    <property type="match status" value="1"/>
</dbReference>
<dbReference type="InterPro" id="IPR017867">
    <property type="entry name" value="Tyr_phospatase_low_mol_wt"/>
</dbReference>
<dbReference type="InterPro" id="IPR023485">
    <property type="entry name" value="Ptyr_pPase"/>
</dbReference>
<dbReference type="CDD" id="cd16344">
    <property type="entry name" value="LMWPAP"/>
    <property type="match status" value="1"/>
</dbReference>
<feature type="active site" evidence="6">
    <location>
        <position position="34"/>
    </location>
</feature>
<dbReference type="GO" id="GO:0004725">
    <property type="term" value="F:protein tyrosine phosphatase activity"/>
    <property type="evidence" value="ECO:0007669"/>
    <property type="project" value="UniProtKB-EC"/>
</dbReference>
<dbReference type="EC" id="3.1.3.48" evidence="2"/>
<evidence type="ECO:0000256" key="4">
    <source>
        <dbReference type="ARBA" id="ARBA00022912"/>
    </source>
</evidence>
<sequence>MPPAASVGLQMTEQASPPTTTYNLLFVCTGNTCRSPLAEGIARAELQRRGWANVQVQSAGVSAHPRAPASAEAVTVARRQGVDLSAHASQPLTPALVSWADVVLTMGPSHLPSVDRMGGAEKAATLGDFAAGGEGLGPSVPDPFGGPEALYAETFNELRGFVAAALDRLAPILHP</sequence>
<protein>
    <recommendedName>
        <fullName evidence="2">protein-tyrosine-phosphatase</fullName>
        <ecNumber evidence="2">3.1.3.48</ecNumber>
    </recommendedName>
</protein>
<comment type="catalytic activity">
    <reaction evidence="5">
        <text>O-phospho-L-tyrosyl-[protein] + H2O = L-tyrosyl-[protein] + phosphate</text>
        <dbReference type="Rhea" id="RHEA:10684"/>
        <dbReference type="Rhea" id="RHEA-COMP:10136"/>
        <dbReference type="Rhea" id="RHEA-COMP:20101"/>
        <dbReference type="ChEBI" id="CHEBI:15377"/>
        <dbReference type="ChEBI" id="CHEBI:43474"/>
        <dbReference type="ChEBI" id="CHEBI:46858"/>
        <dbReference type="ChEBI" id="CHEBI:61978"/>
        <dbReference type="EC" id="3.1.3.48"/>
    </reaction>
</comment>
<name>A0A6J4KUC9_9BACT</name>
<feature type="active site" description="Nucleophile" evidence="6">
    <location>
        <position position="28"/>
    </location>
</feature>
<evidence type="ECO:0000256" key="2">
    <source>
        <dbReference type="ARBA" id="ARBA00013064"/>
    </source>
</evidence>
<dbReference type="Pfam" id="PF01451">
    <property type="entry name" value="LMWPc"/>
    <property type="match status" value="1"/>
</dbReference>
<reference evidence="8" key="1">
    <citation type="submission" date="2020-02" db="EMBL/GenBank/DDBJ databases">
        <authorList>
            <person name="Meier V. D."/>
        </authorList>
    </citation>
    <scope>NUCLEOTIDE SEQUENCE</scope>
    <source>
        <strain evidence="8">AVDCRST_MAG89</strain>
    </source>
</reference>
<evidence type="ECO:0000259" key="7">
    <source>
        <dbReference type="SMART" id="SM00226"/>
    </source>
</evidence>
<feature type="domain" description="Phosphotyrosine protein phosphatase I" evidence="7">
    <location>
        <begin position="22"/>
        <end position="168"/>
    </location>
</feature>
<dbReference type="EMBL" id="CADCTV010000302">
    <property type="protein sequence ID" value="CAA9315628.1"/>
    <property type="molecule type" value="Genomic_DNA"/>
</dbReference>
<dbReference type="InterPro" id="IPR050438">
    <property type="entry name" value="LMW_PTPase"/>
</dbReference>
<evidence type="ECO:0000256" key="6">
    <source>
        <dbReference type="PIRSR" id="PIRSR617867-1"/>
    </source>
</evidence>
<keyword evidence="3 8" id="KW-0378">Hydrolase</keyword>
<dbReference type="AlphaFoldDB" id="A0A6J4KUC9"/>
<dbReference type="PANTHER" id="PTHR11717">
    <property type="entry name" value="LOW MOLECULAR WEIGHT PROTEIN TYROSINE PHOSPHATASE"/>
    <property type="match status" value="1"/>
</dbReference>
<proteinExistence type="inferred from homology"/>
<evidence type="ECO:0000256" key="3">
    <source>
        <dbReference type="ARBA" id="ARBA00022801"/>
    </source>
</evidence>
<feature type="active site" description="Proton donor" evidence="6">
    <location>
        <position position="142"/>
    </location>
</feature>
<organism evidence="8">
    <name type="scientific">uncultured Gemmatimonadota bacterium</name>
    <dbReference type="NCBI Taxonomy" id="203437"/>
    <lineage>
        <taxon>Bacteria</taxon>
        <taxon>Pseudomonadati</taxon>
        <taxon>Gemmatimonadota</taxon>
        <taxon>environmental samples</taxon>
    </lineage>
</organism>